<evidence type="ECO:0000256" key="1">
    <source>
        <dbReference type="SAM" id="MobiDB-lite"/>
    </source>
</evidence>
<accession>A0A1L5P660</accession>
<gene>
    <name evidence="2" type="ORF">AM571_CH02829</name>
</gene>
<proteinExistence type="predicted"/>
<dbReference type="EMBL" id="CP017241">
    <property type="protein sequence ID" value="APO75633.1"/>
    <property type="molecule type" value="Genomic_DNA"/>
</dbReference>
<feature type="region of interest" description="Disordered" evidence="1">
    <location>
        <begin position="1"/>
        <end position="73"/>
    </location>
</feature>
<organism evidence="2 3">
    <name type="scientific">Rhizobium etli 8C-3</name>
    <dbReference type="NCBI Taxonomy" id="538025"/>
    <lineage>
        <taxon>Bacteria</taxon>
        <taxon>Pseudomonadati</taxon>
        <taxon>Pseudomonadota</taxon>
        <taxon>Alphaproteobacteria</taxon>
        <taxon>Hyphomicrobiales</taxon>
        <taxon>Rhizobiaceae</taxon>
        <taxon>Rhizobium/Agrobacterium group</taxon>
        <taxon>Rhizobium</taxon>
    </lineage>
</organism>
<sequence>MPDHPVGHEAAYRAQDEEVVAEHGDRPDPGKPDVIIAEKKKALRPAMNEQTASWKRLPRQTSSTSWKLFKPTL</sequence>
<name>A0A1L5P660_RHIET</name>
<reference evidence="2 3" key="1">
    <citation type="submission" date="2016-09" db="EMBL/GenBank/DDBJ databases">
        <title>The complete genome sequences of Rhizobium gallicum, symbiovars gallicum and phaseoli, symbionts associated to common bean (Phaseolus vulgaris).</title>
        <authorList>
            <person name="Bustos P."/>
            <person name="Santamaria R.I."/>
            <person name="Perez-Carrascal O.M."/>
            <person name="Juarez S."/>
            <person name="Lozano L."/>
            <person name="Martinez-Flores I."/>
            <person name="Martinez-Romero E."/>
            <person name="Cevallos M."/>
            <person name="Romero D."/>
            <person name="Davila G."/>
            <person name="Gonzalez V."/>
        </authorList>
    </citation>
    <scope>NUCLEOTIDE SEQUENCE [LARGE SCALE GENOMIC DNA]</scope>
    <source>
        <strain evidence="2 3">8C-3</strain>
    </source>
</reference>
<protein>
    <submittedName>
        <fullName evidence="2">Uncharacterized protein</fullName>
    </submittedName>
</protein>
<evidence type="ECO:0000313" key="3">
    <source>
        <dbReference type="Proteomes" id="UP000185109"/>
    </source>
</evidence>
<feature type="compositionally biased region" description="Basic and acidic residues" evidence="1">
    <location>
        <begin position="1"/>
        <end position="40"/>
    </location>
</feature>
<dbReference type="Proteomes" id="UP000185109">
    <property type="component" value="Chromosome"/>
</dbReference>
<evidence type="ECO:0000313" key="2">
    <source>
        <dbReference type="EMBL" id="APO75633.1"/>
    </source>
</evidence>
<feature type="compositionally biased region" description="Polar residues" evidence="1">
    <location>
        <begin position="48"/>
        <end position="66"/>
    </location>
</feature>
<dbReference type="AlphaFoldDB" id="A0A1L5P660"/>